<dbReference type="CDD" id="cd00586">
    <property type="entry name" value="4HBT"/>
    <property type="match status" value="1"/>
</dbReference>
<keyword evidence="3" id="KW-1185">Reference proteome</keyword>
<dbReference type="EMBL" id="LNYE01000020">
    <property type="protein sequence ID" value="KTD11634.1"/>
    <property type="molecule type" value="Genomic_DNA"/>
</dbReference>
<name>A0A378J0C2_9GAMM</name>
<dbReference type="RefSeq" id="WP_058498261.1">
    <property type="nucleotide sequence ID" value="NZ_CAAAHW010000006.1"/>
</dbReference>
<dbReference type="Proteomes" id="UP000054691">
    <property type="component" value="Unassembled WGS sequence"/>
</dbReference>
<reference evidence="1 3" key="1">
    <citation type="submission" date="2015-11" db="EMBL/GenBank/DDBJ databases">
        <title>Genomic analysis of 38 Legionella species identifies large and diverse effector repertoires.</title>
        <authorList>
            <person name="Burstein D."/>
            <person name="Amaro F."/>
            <person name="Zusman T."/>
            <person name="Lifshitz Z."/>
            <person name="Cohen O."/>
            <person name="Gilbert J.A."/>
            <person name="Pupko T."/>
            <person name="Shuman H.A."/>
            <person name="Segal G."/>
        </authorList>
    </citation>
    <scope>NUCLEOTIDE SEQUENCE [LARGE SCALE GENOMIC DNA]</scope>
    <source>
        <strain evidence="1 3">Lyon 8420412</strain>
    </source>
</reference>
<dbReference type="STRING" id="45066.Lgra_1092"/>
<protein>
    <submittedName>
        <fullName evidence="2">Thiesterase</fullName>
    </submittedName>
</protein>
<dbReference type="EMBL" id="UGOB01000001">
    <property type="protein sequence ID" value="STX41035.1"/>
    <property type="molecule type" value="Genomic_DNA"/>
</dbReference>
<reference evidence="2 4" key="2">
    <citation type="submission" date="2018-06" db="EMBL/GenBank/DDBJ databases">
        <authorList>
            <consortium name="Pathogen Informatics"/>
            <person name="Doyle S."/>
        </authorList>
    </citation>
    <scope>NUCLEOTIDE SEQUENCE [LARGE SCALE GENOMIC DNA]</scope>
    <source>
        <strain evidence="2 4">NCTC12388</strain>
    </source>
</reference>
<dbReference type="SUPFAM" id="SSF54637">
    <property type="entry name" value="Thioesterase/thiol ester dehydrase-isomerase"/>
    <property type="match status" value="1"/>
</dbReference>
<accession>A0A378J0C2</accession>
<gene>
    <name evidence="2" type="primary">fcbC</name>
    <name evidence="1" type="ORF">Lgra_1092</name>
    <name evidence="2" type="ORF">NCTC12388_00140</name>
</gene>
<dbReference type="AlphaFoldDB" id="A0A378J0C2"/>
<evidence type="ECO:0000313" key="1">
    <source>
        <dbReference type="EMBL" id="KTD11634.1"/>
    </source>
</evidence>
<dbReference type="PANTHER" id="PTHR31793">
    <property type="entry name" value="4-HYDROXYBENZOYL-COA THIOESTERASE FAMILY MEMBER"/>
    <property type="match status" value="1"/>
</dbReference>
<dbReference type="InterPro" id="IPR050563">
    <property type="entry name" value="4-hydroxybenzoyl-CoA_TE"/>
</dbReference>
<dbReference type="PANTHER" id="PTHR31793:SF24">
    <property type="entry name" value="LONG-CHAIN ACYL-COA THIOESTERASE FADM"/>
    <property type="match status" value="1"/>
</dbReference>
<dbReference type="InterPro" id="IPR029069">
    <property type="entry name" value="HotDog_dom_sf"/>
</dbReference>
<dbReference type="Proteomes" id="UP000254476">
    <property type="component" value="Unassembled WGS sequence"/>
</dbReference>
<dbReference type="Gene3D" id="3.10.129.10">
    <property type="entry name" value="Hotdog Thioesterase"/>
    <property type="match status" value="1"/>
</dbReference>
<evidence type="ECO:0000313" key="3">
    <source>
        <dbReference type="Proteomes" id="UP000054691"/>
    </source>
</evidence>
<sequence>MNNRKVEVHKKEFPIAWGDMDALGHVNNARYFEYFQEARIEWLRDLNINMTEKTGPVVIHVACTFLKPVIYPALVTLRSKIHSLGNSSMLMDHELYQDEVLMAHGSCKIVWVDYTQNKSIPLPDIFRTLYATLISAV</sequence>
<evidence type="ECO:0000313" key="2">
    <source>
        <dbReference type="EMBL" id="STX41035.1"/>
    </source>
</evidence>
<dbReference type="GO" id="GO:0047617">
    <property type="term" value="F:fatty acyl-CoA hydrolase activity"/>
    <property type="evidence" value="ECO:0007669"/>
    <property type="project" value="TreeGrafter"/>
</dbReference>
<dbReference type="OrthoDB" id="9799036at2"/>
<dbReference type="Pfam" id="PF13279">
    <property type="entry name" value="4HBT_2"/>
    <property type="match status" value="1"/>
</dbReference>
<organism evidence="2 4">
    <name type="scientific">Legionella gratiana</name>
    <dbReference type="NCBI Taxonomy" id="45066"/>
    <lineage>
        <taxon>Bacteria</taxon>
        <taxon>Pseudomonadati</taxon>
        <taxon>Pseudomonadota</taxon>
        <taxon>Gammaproteobacteria</taxon>
        <taxon>Legionellales</taxon>
        <taxon>Legionellaceae</taxon>
        <taxon>Legionella</taxon>
    </lineage>
</organism>
<proteinExistence type="predicted"/>
<evidence type="ECO:0000313" key="4">
    <source>
        <dbReference type="Proteomes" id="UP000254476"/>
    </source>
</evidence>